<dbReference type="GO" id="GO:0020037">
    <property type="term" value="F:heme binding"/>
    <property type="evidence" value="ECO:0007669"/>
    <property type="project" value="InterPro"/>
</dbReference>
<dbReference type="PANTHER" id="PTHR46696:SF6">
    <property type="entry name" value="P450, PUTATIVE (EUROFUNG)-RELATED"/>
    <property type="match status" value="1"/>
</dbReference>
<accession>A0A2V3TS20</accession>
<comment type="cofactor">
    <cofactor evidence="1">
        <name>heme</name>
        <dbReference type="ChEBI" id="CHEBI:30413"/>
    </cofactor>
</comment>
<sequence>MVPYTDELSWPDHIAPFDLFDASIQIDPYAHYRWLRENAPITRFSAAGTDYWIFTRYDDVVSILRQPKKFSSSHPANAVHAAMNIMDAPDHPRLRQIIAPSFTPKAVAALEEGIRIKINTDFACFLDEGGGDIATFAAKMAAEAICQIIGLPTNSALEFVGWADDASQILGRDTRGVPMTSEVAAKFESGRQKLLDAMLYHVNRARRSSEDTILRRLAVAWDEGAISELEVSNFGALIFSGGHSTTRILIGNCFAMLASDSAWLDRLAAEPESIPGFIEEMVRWKPSTSRLRRTTVDEVTVGGVTLPANAHVRIILASANRDEAKFPNGEVFDPSRDTSGHVSFGYGVHACVGAWLARLEARTLLDIAVQKLKDVRLDHTRQAIPIVGGTGDLVGLKSLFVSMTPKAGSQNLIAAPQGI</sequence>
<dbReference type="PROSITE" id="PS00086">
    <property type="entry name" value="CYTOCHROME_P450"/>
    <property type="match status" value="1"/>
</dbReference>
<dbReference type="GO" id="GO:0004497">
    <property type="term" value="F:monooxygenase activity"/>
    <property type="evidence" value="ECO:0007669"/>
    <property type="project" value="UniProtKB-KW"/>
</dbReference>
<dbReference type="InterPro" id="IPR001128">
    <property type="entry name" value="Cyt_P450"/>
</dbReference>
<organism evidence="4 5">
    <name type="scientific">Chelatococcus asaccharovorans</name>
    <dbReference type="NCBI Taxonomy" id="28210"/>
    <lineage>
        <taxon>Bacteria</taxon>
        <taxon>Pseudomonadati</taxon>
        <taxon>Pseudomonadota</taxon>
        <taxon>Alphaproteobacteria</taxon>
        <taxon>Hyphomicrobiales</taxon>
        <taxon>Chelatococcaceae</taxon>
        <taxon>Chelatococcus</taxon>
    </lineage>
</organism>
<dbReference type="SUPFAM" id="SSF48264">
    <property type="entry name" value="Cytochrome P450"/>
    <property type="match status" value="1"/>
</dbReference>
<keyword evidence="5" id="KW-1185">Reference proteome</keyword>
<dbReference type="OrthoDB" id="9801155at2"/>
<keyword evidence="3" id="KW-0560">Oxidoreductase</keyword>
<dbReference type="AlphaFoldDB" id="A0A2V3TS20"/>
<proteinExistence type="inferred from homology"/>
<evidence type="ECO:0000256" key="3">
    <source>
        <dbReference type="RuleBase" id="RU000461"/>
    </source>
</evidence>
<dbReference type="Gene3D" id="1.10.630.10">
    <property type="entry name" value="Cytochrome P450"/>
    <property type="match status" value="1"/>
</dbReference>
<dbReference type="EMBL" id="QJJK01000024">
    <property type="protein sequence ID" value="PXW50702.1"/>
    <property type="molecule type" value="Genomic_DNA"/>
</dbReference>
<keyword evidence="3" id="KW-0503">Monooxygenase</keyword>
<dbReference type="GO" id="GO:0005506">
    <property type="term" value="F:iron ion binding"/>
    <property type="evidence" value="ECO:0007669"/>
    <property type="project" value="InterPro"/>
</dbReference>
<dbReference type="Pfam" id="PF00067">
    <property type="entry name" value="p450"/>
    <property type="match status" value="1"/>
</dbReference>
<dbReference type="Proteomes" id="UP000248021">
    <property type="component" value="Unassembled WGS sequence"/>
</dbReference>
<name>A0A2V3TS20_9HYPH</name>
<keyword evidence="3" id="KW-0408">Iron</keyword>
<keyword evidence="3" id="KW-0479">Metal-binding</keyword>
<dbReference type="InterPro" id="IPR036396">
    <property type="entry name" value="Cyt_P450_sf"/>
</dbReference>
<comment type="caution">
    <text evidence="4">The sequence shown here is derived from an EMBL/GenBank/DDBJ whole genome shotgun (WGS) entry which is preliminary data.</text>
</comment>
<evidence type="ECO:0000256" key="2">
    <source>
        <dbReference type="ARBA" id="ARBA00010617"/>
    </source>
</evidence>
<evidence type="ECO:0000313" key="5">
    <source>
        <dbReference type="Proteomes" id="UP000248021"/>
    </source>
</evidence>
<dbReference type="GO" id="GO:0016705">
    <property type="term" value="F:oxidoreductase activity, acting on paired donors, with incorporation or reduction of molecular oxygen"/>
    <property type="evidence" value="ECO:0007669"/>
    <property type="project" value="InterPro"/>
</dbReference>
<evidence type="ECO:0000313" key="4">
    <source>
        <dbReference type="EMBL" id="PXW50702.1"/>
    </source>
</evidence>
<dbReference type="PANTHER" id="PTHR46696">
    <property type="entry name" value="P450, PUTATIVE (EUROFUNG)-RELATED"/>
    <property type="match status" value="1"/>
</dbReference>
<comment type="similarity">
    <text evidence="2 3">Belongs to the cytochrome P450 family.</text>
</comment>
<evidence type="ECO:0000256" key="1">
    <source>
        <dbReference type="ARBA" id="ARBA00001971"/>
    </source>
</evidence>
<gene>
    <name evidence="4" type="ORF">C7450_12423</name>
</gene>
<dbReference type="RefSeq" id="WP_110378549.1">
    <property type="nucleotide sequence ID" value="NZ_JAHBRY010000006.1"/>
</dbReference>
<dbReference type="InterPro" id="IPR017972">
    <property type="entry name" value="Cyt_P450_CS"/>
</dbReference>
<keyword evidence="3" id="KW-0349">Heme</keyword>
<dbReference type="PRINTS" id="PR00359">
    <property type="entry name" value="BP450"/>
</dbReference>
<protein>
    <submittedName>
        <fullName evidence="4">Cytochrome P450</fullName>
    </submittedName>
</protein>
<dbReference type="InterPro" id="IPR002397">
    <property type="entry name" value="Cyt_P450_B"/>
</dbReference>
<reference evidence="4 5" key="1">
    <citation type="submission" date="2018-05" db="EMBL/GenBank/DDBJ databases">
        <title>Genomic Encyclopedia of Type Strains, Phase IV (KMG-IV): sequencing the most valuable type-strain genomes for metagenomic binning, comparative biology and taxonomic classification.</title>
        <authorList>
            <person name="Goeker M."/>
        </authorList>
    </citation>
    <scope>NUCLEOTIDE SEQUENCE [LARGE SCALE GENOMIC DNA]</scope>
    <source>
        <strain evidence="4 5">DSM 6462</strain>
    </source>
</reference>